<dbReference type="EMBL" id="AGWN01000001">
    <property type="protein sequence ID" value="EPD31448.1"/>
    <property type="molecule type" value="Genomic_DNA"/>
</dbReference>
<dbReference type="InterPro" id="IPR038287">
    <property type="entry name" value="Cse2_sf"/>
</dbReference>
<dbReference type="Proteomes" id="UP000014387">
    <property type="component" value="Unassembled WGS sequence"/>
</dbReference>
<dbReference type="CDD" id="cd09731">
    <property type="entry name" value="Cse2_I-E"/>
    <property type="match status" value="1"/>
</dbReference>
<dbReference type="Pfam" id="PF09485">
    <property type="entry name" value="CRISPR_Cse2"/>
    <property type="match status" value="1"/>
</dbReference>
<evidence type="ECO:0000313" key="2">
    <source>
        <dbReference type="Proteomes" id="UP000014387"/>
    </source>
</evidence>
<evidence type="ECO:0000313" key="1">
    <source>
        <dbReference type="EMBL" id="EPD31448.1"/>
    </source>
</evidence>
<comment type="caution">
    <text evidence="1">The sequence shown here is derived from an EMBL/GenBank/DDBJ whole genome shotgun (WGS) entry which is preliminary data.</text>
</comment>
<organism evidence="1 2">
    <name type="scientific">Gleimia europaea ACS-120-V-Col10b</name>
    <dbReference type="NCBI Taxonomy" id="883069"/>
    <lineage>
        <taxon>Bacteria</taxon>
        <taxon>Bacillati</taxon>
        <taxon>Actinomycetota</taxon>
        <taxon>Actinomycetes</taxon>
        <taxon>Actinomycetales</taxon>
        <taxon>Actinomycetaceae</taxon>
        <taxon>Gleimia</taxon>
    </lineage>
</organism>
<dbReference type="InterPro" id="IPR013382">
    <property type="entry name" value="CRISPR-assoc_prot_Cse2"/>
</dbReference>
<gene>
    <name evidence="1" type="ORF">HMPREF9238_01222</name>
</gene>
<reference evidence="1 2" key="1">
    <citation type="submission" date="2013-05" db="EMBL/GenBank/DDBJ databases">
        <title>The Genome Sequence of Actinomyces europaeus ACS-120-V-COL10B.</title>
        <authorList>
            <consortium name="The Broad Institute Genomics Platform"/>
            <person name="Earl A."/>
            <person name="Ward D."/>
            <person name="Feldgarden M."/>
            <person name="Gevers D."/>
            <person name="Saerens B."/>
            <person name="Vaneechoutte M."/>
            <person name="Walker B."/>
            <person name="Young S."/>
            <person name="Zeng Q."/>
            <person name="Gargeya S."/>
            <person name="Fitzgerald M."/>
            <person name="Haas B."/>
            <person name="Abouelleil A."/>
            <person name="Allen A.W."/>
            <person name="Alvarado L."/>
            <person name="Arachchi H.M."/>
            <person name="Berlin A.M."/>
            <person name="Chapman S.B."/>
            <person name="Gainer-Dewar J."/>
            <person name="Goldberg J."/>
            <person name="Griggs A."/>
            <person name="Gujja S."/>
            <person name="Hansen M."/>
            <person name="Howarth C."/>
            <person name="Imamovic A."/>
            <person name="Ireland A."/>
            <person name="Larimer J."/>
            <person name="McCowan C."/>
            <person name="Murphy C."/>
            <person name="Pearson M."/>
            <person name="Poon T.W."/>
            <person name="Priest M."/>
            <person name="Roberts A."/>
            <person name="Saif S."/>
            <person name="Shea T."/>
            <person name="Sisk P."/>
            <person name="Sykes S."/>
            <person name="Wortman J."/>
            <person name="Nusbaum C."/>
            <person name="Birren B."/>
        </authorList>
    </citation>
    <scope>NUCLEOTIDE SEQUENCE [LARGE SCALE GENOMIC DNA]</scope>
    <source>
        <strain evidence="1 2">ACS-120-V-Col10b</strain>
    </source>
</reference>
<protein>
    <submittedName>
        <fullName evidence="1">CRISPR type I-e/-associated protein casb/cse2</fullName>
    </submittedName>
</protein>
<proteinExistence type="predicted"/>
<dbReference type="RefSeq" id="WP_016444559.1">
    <property type="nucleotide sequence ID" value="NZ_KE150266.1"/>
</dbReference>
<keyword evidence="2" id="KW-1185">Reference proteome</keyword>
<dbReference type="NCBIfam" id="TIGR02548">
    <property type="entry name" value="casB_cse2"/>
    <property type="match status" value="1"/>
</dbReference>
<sequence length="204" mass="22991">MSSEAQLLSYTEKRNQLAKLVVARIRSLYAKAEAGDSTSKGQLATLRRSVFAPYAADPQVWDLTHVPDGLMPPIRGERLTHEERVVHAAMCLFARHQQSKSDLMHKEGVSFAGAARQLAFVEGSESEGVRRRMNAAATAVSFDELVRHIAALISMMRGANIKLDYYKLVQDLFDYDSAFGRERVRRAWSRDYVSNNLDKELTDK</sequence>
<name>A0A9W5RF98_9ACTO</name>
<dbReference type="Gene3D" id="1.10.520.40">
    <property type="entry name" value="CRISPR-associated protein Cse2"/>
    <property type="match status" value="1"/>
</dbReference>
<accession>A0A9W5RF98</accession>
<dbReference type="AlphaFoldDB" id="A0A9W5RF98"/>